<dbReference type="SUPFAM" id="SSF52540">
    <property type="entry name" value="P-loop containing nucleoside triphosphate hydrolases"/>
    <property type="match status" value="1"/>
</dbReference>
<dbReference type="EMBL" id="DVIT01000002">
    <property type="protein sequence ID" value="HIS46021.1"/>
    <property type="molecule type" value="Genomic_DNA"/>
</dbReference>
<evidence type="ECO:0000313" key="4">
    <source>
        <dbReference type="Proteomes" id="UP000823927"/>
    </source>
</evidence>
<dbReference type="CDD" id="cd01131">
    <property type="entry name" value="PilT"/>
    <property type="match status" value="1"/>
</dbReference>
<gene>
    <name evidence="3" type="ORF">IAB46_00380</name>
</gene>
<accession>A0A9D1JPD9</accession>
<evidence type="ECO:0000256" key="1">
    <source>
        <dbReference type="ARBA" id="ARBA00006611"/>
    </source>
</evidence>
<dbReference type="NCBIfam" id="TIGR01420">
    <property type="entry name" value="pilT_fam"/>
    <property type="match status" value="1"/>
</dbReference>
<organism evidence="3 4">
    <name type="scientific">Candidatus Scybalocola faecigallinarum</name>
    <dbReference type="NCBI Taxonomy" id="2840941"/>
    <lineage>
        <taxon>Bacteria</taxon>
        <taxon>Bacillati</taxon>
        <taxon>Bacillota</taxon>
        <taxon>Clostridia</taxon>
        <taxon>Lachnospirales</taxon>
        <taxon>Lachnospiraceae</taxon>
        <taxon>Lachnospiraceae incertae sedis</taxon>
        <taxon>Candidatus Scybalocola (ex Gilroy et al. 2021)</taxon>
    </lineage>
</organism>
<name>A0A9D1JPD9_9FIRM</name>
<dbReference type="InterPro" id="IPR050921">
    <property type="entry name" value="T4SS_GSP_E_ATPase"/>
</dbReference>
<sequence length="364" mass="40009">MALKRRPKGGNFVNIEELLTNAAKAGASDVFIVAGLPFSYKLNGKIHYLNDTRLMPGDTKALVEGIYQLAPEKDFDAFLKSGDDDFSFAIKGVSRFRVSTYKQRGSLAAVVRIITFDLPDPEMLGIPRSVIELSSFTKGLVLVTGPAGSGKSTTLACMIDEINRTKEDHIITLEDPLEFLHSHKKSIVSQREISTDTVSYVTALRSALRQSPDVILLGEMRDYETINVAMTAAETGHLVISTLHTVGAANTIDRIIDVFPPNQQSQIAVQLSMVLQAVVSQQLLPCTDGTLAPAFEIMTVNTAIRNMIRDNKVHQIDGLIYSSATPSLQSMDNSILKMYKSGRIDKATALLYATNQEMLKRRLM</sequence>
<dbReference type="InterPro" id="IPR027417">
    <property type="entry name" value="P-loop_NTPase"/>
</dbReference>
<reference evidence="3" key="1">
    <citation type="submission" date="2020-10" db="EMBL/GenBank/DDBJ databases">
        <authorList>
            <person name="Gilroy R."/>
        </authorList>
    </citation>
    <scope>NUCLEOTIDE SEQUENCE</scope>
    <source>
        <strain evidence="3">CHK178-757</strain>
    </source>
</reference>
<dbReference type="Pfam" id="PF00437">
    <property type="entry name" value="T2SSE"/>
    <property type="match status" value="1"/>
</dbReference>
<reference evidence="3" key="2">
    <citation type="journal article" date="2021" name="PeerJ">
        <title>Extensive microbial diversity within the chicken gut microbiome revealed by metagenomics and culture.</title>
        <authorList>
            <person name="Gilroy R."/>
            <person name="Ravi A."/>
            <person name="Getino M."/>
            <person name="Pursley I."/>
            <person name="Horton D.L."/>
            <person name="Alikhan N.F."/>
            <person name="Baker D."/>
            <person name="Gharbi K."/>
            <person name="Hall N."/>
            <person name="Watson M."/>
            <person name="Adriaenssens E.M."/>
            <person name="Foster-Nyarko E."/>
            <person name="Jarju S."/>
            <person name="Secka A."/>
            <person name="Antonio M."/>
            <person name="Oren A."/>
            <person name="Chaudhuri R.R."/>
            <person name="La Ragione R."/>
            <person name="Hildebrand F."/>
            <person name="Pallen M.J."/>
        </authorList>
    </citation>
    <scope>NUCLEOTIDE SEQUENCE</scope>
    <source>
        <strain evidence="3">CHK178-757</strain>
    </source>
</reference>
<dbReference type="PROSITE" id="PS00662">
    <property type="entry name" value="T2SP_E"/>
    <property type="match status" value="1"/>
</dbReference>
<evidence type="ECO:0000313" key="3">
    <source>
        <dbReference type="EMBL" id="HIS46021.1"/>
    </source>
</evidence>
<dbReference type="PANTHER" id="PTHR30486">
    <property type="entry name" value="TWITCHING MOTILITY PROTEIN PILT"/>
    <property type="match status" value="1"/>
</dbReference>
<comment type="similarity">
    <text evidence="1">Belongs to the GSP E family.</text>
</comment>
<dbReference type="GO" id="GO:0016887">
    <property type="term" value="F:ATP hydrolysis activity"/>
    <property type="evidence" value="ECO:0007669"/>
    <property type="project" value="InterPro"/>
</dbReference>
<dbReference type="InterPro" id="IPR001482">
    <property type="entry name" value="T2SS/T4SS_dom"/>
</dbReference>
<protein>
    <submittedName>
        <fullName evidence="3">PilT/PilU family type 4a pilus ATPase</fullName>
    </submittedName>
</protein>
<proteinExistence type="inferred from homology"/>
<evidence type="ECO:0000259" key="2">
    <source>
        <dbReference type="PROSITE" id="PS00662"/>
    </source>
</evidence>
<dbReference type="Proteomes" id="UP000823927">
    <property type="component" value="Unassembled WGS sequence"/>
</dbReference>
<dbReference type="PANTHER" id="PTHR30486:SF16">
    <property type="entry name" value="TWITCHING MOTILITY PROTEIN PILT"/>
    <property type="match status" value="1"/>
</dbReference>
<dbReference type="InterPro" id="IPR003593">
    <property type="entry name" value="AAA+_ATPase"/>
</dbReference>
<dbReference type="Gene3D" id="3.30.450.90">
    <property type="match status" value="1"/>
</dbReference>
<feature type="domain" description="Bacterial type II secretion system protein E" evidence="2">
    <location>
        <begin position="208"/>
        <end position="222"/>
    </location>
</feature>
<dbReference type="GO" id="GO:0005524">
    <property type="term" value="F:ATP binding"/>
    <property type="evidence" value="ECO:0007669"/>
    <property type="project" value="InterPro"/>
</dbReference>
<dbReference type="AlphaFoldDB" id="A0A9D1JPD9"/>
<dbReference type="Gene3D" id="3.40.50.300">
    <property type="entry name" value="P-loop containing nucleotide triphosphate hydrolases"/>
    <property type="match status" value="1"/>
</dbReference>
<comment type="caution">
    <text evidence="3">The sequence shown here is derived from an EMBL/GenBank/DDBJ whole genome shotgun (WGS) entry which is preliminary data.</text>
</comment>
<dbReference type="SMART" id="SM00382">
    <property type="entry name" value="AAA"/>
    <property type="match status" value="1"/>
</dbReference>
<dbReference type="InterPro" id="IPR006321">
    <property type="entry name" value="PilT/PilU"/>
</dbReference>